<comment type="caution">
    <text evidence="1">The sequence shown here is derived from an EMBL/GenBank/DDBJ whole genome shotgun (WGS) entry which is preliminary data.</text>
</comment>
<name>A0ACC0VAH9_9HYPO</name>
<keyword evidence="2" id="KW-1185">Reference proteome</keyword>
<protein>
    <submittedName>
        <fullName evidence="1">Uncharacterized protein</fullName>
    </submittedName>
</protein>
<accession>A0ACC0VAH9</accession>
<sequence length="482" mass="50678">MTSPTTKDDAGQLCVPTLIDGQPVWLPSSSASFPVTSAAQQKVIHHAQTATAEMGVRAADAAWTTFKSYRRSAAGDRRRMLLRAAELFEERAAEGSARQMAETSCDEGWAAFNVHGSAGFCRSAAAAVDEALRGSVLPTESGNMHLALKEPIGPVLQIIPWNGAIVLCARGIAAALAAGCTVVLKASELCPWTHAWVVDIFHSAGFPPGSINMVTSDRGGAAELTEALIAHRGIRKVEFIGSGAVGRVVGAVAARHCKPLVMELGDQSPQIVLDDADLGLAAELAARSSVTLHGQVCFATERVIVLRSVYDEYSRLLAAAMAKVQSGTAVSEASAQRAKAAVDDAVKRGAKFLYGNAEMLGPASLQASVLTDVHPDSILSKSEGFGPVMFVTVVDTEEEAVEEANSREGGLSAAVITRSYERGLRLSRDLEFGEVIINNVTNFAETCGPMPGRKGSGWGSHAGKYGIEAFLVDKAVNFTPTA</sequence>
<dbReference type="Proteomes" id="UP001163324">
    <property type="component" value="Chromosome 2"/>
</dbReference>
<reference evidence="1" key="1">
    <citation type="submission" date="2022-10" db="EMBL/GenBank/DDBJ databases">
        <title>Complete Genome of Trichothecium roseum strain YXFP-22015, a Plant Pathogen Isolated from Citrus.</title>
        <authorList>
            <person name="Wang Y."/>
            <person name="Zhu L."/>
        </authorList>
    </citation>
    <scope>NUCLEOTIDE SEQUENCE</scope>
    <source>
        <strain evidence="1">YXFP-22015</strain>
    </source>
</reference>
<evidence type="ECO:0000313" key="1">
    <source>
        <dbReference type="EMBL" id="KAI9902778.1"/>
    </source>
</evidence>
<organism evidence="1 2">
    <name type="scientific">Trichothecium roseum</name>
    <dbReference type="NCBI Taxonomy" id="47278"/>
    <lineage>
        <taxon>Eukaryota</taxon>
        <taxon>Fungi</taxon>
        <taxon>Dikarya</taxon>
        <taxon>Ascomycota</taxon>
        <taxon>Pezizomycotina</taxon>
        <taxon>Sordariomycetes</taxon>
        <taxon>Hypocreomycetidae</taxon>
        <taxon>Hypocreales</taxon>
        <taxon>Hypocreales incertae sedis</taxon>
        <taxon>Trichothecium</taxon>
    </lineage>
</organism>
<gene>
    <name evidence="1" type="ORF">N3K66_002130</name>
</gene>
<evidence type="ECO:0000313" key="2">
    <source>
        <dbReference type="Proteomes" id="UP001163324"/>
    </source>
</evidence>
<dbReference type="EMBL" id="CM047941">
    <property type="protein sequence ID" value="KAI9902778.1"/>
    <property type="molecule type" value="Genomic_DNA"/>
</dbReference>
<proteinExistence type="predicted"/>